<organism evidence="2 3">
    <name type="scientific">Malus baccata</name>
    <name type="common">Siberian crab apple</name>
    <name type="synonym">Pyrus baccata</name>
    <dbReference type="NCBI Taxonomy" id="106549"/>
    <lineage>
        <taxon>Eukaryota</taxon>
        <taxon>Viridiplantae</taxon>
        <taxon>Streptophyta</taxon>
        <taxon>Embryophyta</taxon>
        <taxon>Tracheophyta</taxon>
        <taxon>Spermatophyta</taxon>
        <taxon>Magnoliopsida</taxon>
        <taxon>eudicotyledons</taxon>
        <taxon>Gunneridae</taxon>
        <taxon>Pentapetalae</taxon>
        <taxon>rosids</taxon>
        <taxon>fabids</taxon>
        <taxon>Rosales</taxon>
        <taxon>Rosaceae</taxon>
        <taxon>Amygdaloideae</taxon>
        <taxon>Maleae</taxon>
        <taxon>Malus</taxon>
    </lineage>
</organism>
<dbReference type="AlphaFoldDB" id="A0A540MUV1"/>
<evidence type="ECO:0000313" key="2">
    <source>
        <dbReference type="EMBL" id="TQE02585.1"/>
    </source>
</evidence>
<proteinExistence type="predicted"/>
<sequence length="56" mass="6464">MMRPAWEMPKEQEGQHGNHQLLEMGPSRLRFASDQPSLVSGSDEEHECWVRQGLTE</sequence>
<evidence type="ECO:0000313" key="3">
    <source>
        <dbReference type="Proteomes" id="UP000315295"/>
    </source>
</evidence>
<reference evidence="2 3" key="1">
    <citation type="journal article" date="2019" name="G3 (Bethesda)">
        <title>Sequencing of a Wild Apple (Malus baccata) Genome Unravels the Differences Between Cultivated and Wild Apple Species Regarding Disease Resistance and Cold Tolerance.</title>
        <authorList>
            <person name="Chen X."/>
        </authorList>
    </citation>
    <scope>NUCLEOTIDE SEQUENCE [LARGE SCALE GENOMIC DNA]</scope>
    <source>
        <strain evidence="3">cv. Shandingzi</strain>
        <tissue evidence="2">Leaves</tissue>
    </source>
</reference>
<keyword evidence="3" id="KW-1185">Reference proteome</keyword>
<protein>
    <submittedName>
        <fullName evidence="2">Uncharacterized protein</fullName>
    </submittedName>
</protein>
<name>A0A540MUV1_MALBA</name>
<dbReference type="EMBL" id="VIEB01000173">
    <property type="protein sequence ID" value="TQE02585.1"/>
    <property type="molecule type" value="Genomic_DNA"/>
</dbReference>
<dbReference type="Proteomes" id="UP000315295">
    <property type="component" value="Unassembled WGS sequence"/>
</dbReference>
<comment type="caution">
    <text evidence="2">The sequence shown here is derived from an EMBL/GenBank/DDBJ whole genome shotgun (WGS) entry which is preliminary data.</text>
</comment>
<evidence type="ECO:0000256" key="1">
    <source>
        <dbReference type="SAM" id="MobiDB-lite"/>
    </source>
</evidence>
<feature type="region of interest" description="Disordered" evidence="1">
    <location>
        <begin position="1"/>
        <end position="56"/>
    </location>
</feature>
<gene>
    <name evidence="2" type="ORF">C1H46_011819</name>
</gene>
<accession>A0A540MUV1</accession>